<evidence type="ECO:0000256" key="2">
    <source>
        <dbReference type="ARBA" id="ARBA00022679"/>
    </source>
</evidence>
<sequence>MGWGNPGAPRAAISRSTLASTPSARWSSEARFFDRIAEKLAKDLRPTDPLTVARYARPRRPWYNKERRFQLLGDLRGRRVLDVGCGEGSNAVLMARFGAEVLGIDVSPGSIALCQRRAELDGVAQRTRFTCAPLDTVELPPGSFDVIWGDGVLHHLIPELDTVMEKLTGWAKPGALFVFSEPVCLSPWLRRLRMNLPIHTDATPDERPLEAPELALLRAHLPGLRMRWFSMLSRLDRYVLVQRNYERSPRPRRLLSDLLGLIDRAVLSVPVLQPLGSMCVIYGRTHSPSAPPH</sequence>
<dbReference type="GO" id="GO:0032259">
    <property type="term" value="P:methylation"/>
    <property type="evidence" value="ECO:0007669"/>
    <property type="project" value="UniProtKB-KW"/>
</dbReference>
<keyword evidence="3" id="KW-0949">S-adenosyl-L-methionine</keyword>
<proteinExistence type="predicted"/>
<keyword evidence="2 5" id="KW-0808">Transferase</keyword>
<name>A0A3A8KB57_9BACT</name>
<dbReference type="InterPro" id="IPR029063">
    <property type="entry name" value="SAM-dependent_MTases_sf"/>
</dbReference>
<feature type="domain" description="Methyltransferase type 11" evidence="4">
    <location>
        <begin position="81"/>
        <end position="179"/>
    </location>
</feature>
<dbReference type="OrthoDB" id="5298787at2"/>
<accession>A0A3A8KB57</accession>
<dbReference type="PANTHER" id="PTHR43464:SF19">
    <property type="entry name" value="UBIQUINONE BIOSYNTHESIS O-METHYLTRANSFERASE, MITOCHONDRIAL"/>
    <property type="match status" value="1"/>
</dbReference>
<comment type="caution">
    <text evidence="5">The sequence shown here is derived from an EMBL/GenBank/DDBJ whole genome shotgun (WGS) entry which is preliminary data.</text>
</comment>
<keyword evidence="6" id="KW-1185">Reference proteome</keyword>
<dbReference type="InterPro" id="IPR013216">
    <property type="entry name" value="Methyltransf_11"/>
</dbReference>
<dbReference type="SUPFAM" id="SSF53335">
    <property type="entry name" value="S-adenosyl-L-methionine-dependent methyltransferases"/>
    <property type="match status" value="1"/>
</dbReference>
<keyword evidence="1 5" id="KW-0489">Methyltransferase</keyword>
<dbReference type="AlphaFoldDB" id="A0A3A8KB57"/>
<gene>
    <name evidence="5" type="ORF">D7X32_26025</name>
</gene>
<dbReference type="Proteomes" id="UP000268313">
    <property type="component" value="Unassembled WGS sequence"/>
</dbReference>
<evidence type="ECO:0000256" key="1">
    <source>
        <dbReference type="ARBA" id="ARBA00022603"/>
    </source>
</evidence>
<evidence type="ECO:0000313" key="6">
    <source>
        <dbReference type="Proteomes" id="UP000268313"/>
    </source>
</evidence>
<protein>
    <submittedName>
        <fullName evidence="5">Class I SAM-dependent methyltransferase</fullName>
    </submittedName>
</protein>
<dbReference type="GO" id="GO:0008757">
    <property type="term" value="F:S-adenosylmethionine-dependent methyltransferase activity"/>
    <property type="evidence" value="ECO:0007669"/>
    <property type="project" value="InterPro"/>
</dbReference>
<evidence type="ECO:0000259" key="4">
    <source>
        <dbReference type="Pfam" id="PF08241"/>
    </source>
</evidence>
<evidence type="ECO:0000313" key="5">
    <source>
        <dbReference type="EMBL" id="RKG99621.1"/>
    </source>
</evidence>
<evidence type="ECO:0000256" key="3">
    <source>
        <dbReference type="ARBA" id="ARBA00022691"/>
    </source>
</evidence>
<dbReference type="EMBL" id="RAWE01000110">
    <property type="protein sequence ID" value="RKG99621.1"/>
    <property type="molecule type" value="Genomic_DNA"/>
</dbReference>
<dbReference type="CDD" id="cd02440">
    <property type="entry name" value="AdoMet_MTases"/>
    <property type="match status" value="1"/>
</dbReference>
<organism evidence="5 6">
    <name type="scientific">Corallococcus carmarthensis</name>
    <dbReference type="NCBI Taxonomy" id="2316728"/>
    <lineage>
        <taxon>Bacteria</taxon>
        <taxon>Pseudomonadati</taxon>
        <taxon>Myxococcota</taxon>
        <taxon>Myxococcia</taxon>
        <taxon>Myxococcales</taxon>
        <taxon>Cystobacterineae</taxon>
        <taxon>Myxococcaceae</taxon>
        <taxon>Corallococcus</taxon>
    </lineage>
</organism>
<dbReference type="PANTHER" id="PTHR43464">
    <property type="entry name" value="METHYLTRANSFERASE"/>
    <property type="match status" value="1"/>
</dbReference>
<dbReference type="Pfam" id="PF08241">
    <property type="entry name" value="Methyltransf_11"/>
    <property type="match status" value="1"/>
</dbReference>
<dbReference type="Gene3D" id="3.40.50.150">
    <property type="entry name" value="Vaccinia Virus protein VP39"/>
    <property type="match status" value="1"/>
</dbReference>
<reference evidence="6" key="1">
    <citation type="submission" date="2018-09" db="EMBL/GenBank/DDBJ databases">
        <authorList>
            <person name="Livingstone P.G."/>
            <person name="Whitworth D.E."/>
        </authorList>
    </citation>
    <scope>NUCLEOTIDE SEQUENCE [LARGE SCALE GENOMIC DNA]</scope>
    <source>
        <strain evidence="6">CA043D</strain>
    </source>
</reference>